<dbReference type="RefSeq" id="XP_021823766.1">
    <property type="nucleotide sequence ID" value="XM_021968074.1"/>
</dbReference>
<organism evidence="1 2">
    <name type="scientific">Prunus avium</name>
    <name type="common">Cherry</name>
    <name type="synonym">Cerasus avium</name>
    <dbReference type="NCBI Taxonomy" id="42229"/>
    <lineage>
        <taxon>Eukaryota</taxon>
        <taxon>Viridiplantae</taxon>
        <taxon>Streptophyta</taxon>
        <taxon>Embryophyta</taxon>
        <taxon>Tracheophyta</taxon>
        <taxon>Spermatophyta</taxon>
        <taxon>Magnoliopsida</taxon>
        <taxon>eudicotyledons</taxon>
        <taxon>Gunneridae</taxon>
        <taxon>Pentapetalae</taxon>
        <taxon>rosids</taxon>
        <taxon>fabids</taxon>
        <taxon>Rosales</taxon>
        <taxon>Rosaceae</taxon>
        <taxon>Amygdaloideae</taxon>
        <taxon>Amygdaleae</taxon>
        <taxon>Prunus</taxon>
    </lineage>
</organism>
<reference evidence="2" key="1">
    <citation type="submission" date="2025-08" db="UniProtKB">
        <authorList>
            <consortium name="RefSeq"/>
        </authorList>
    </citation>
    <scope>IDENTIFICATION</scope>
</reference>
<accession>A0A6P5T9F5</accession>
<dbReference type="GeneID" id="110765016"/>
<dbReference type="AlphaFoldDB" id="A0A6P5T9F5"/>
<evidence type="ECO:0000313" key="2">
    <source>
        <dbReference type="RefSeq" id="XP_021823766.1"/>
    </source>
</evidence>
<dbReference type="KEGG" id="pavi:110765016"/>
<dbReference type="PANTHER" id="PTHR33984">
    <property type="entry name" value="OS02G0717600 PROTEIN"/>
    <property type="match status" value="1"/>
</dbReference>
<keyword evidence="1" id="KW-1185">Reference proteome</keyword>
<sequence>MASAHTLVCVKQVKQEDPEEWDESMPLPGDIIEGFYNSESIDTIADEFFVPTKAKSELTSQLAKFSHVEVIWVKVRRGEGTLKLQTSVVAERLSMLQRRYTIRAATDDRHVAILGDLTSDQCYELQELSRSLVNVEYRGYNKRGVKYDWKMKVGSYLPDQRCTIVSSILFMPLPGEKCTEATTARCMAWFSAAVASGVPLVFVNIQTEQIMSSEKNNLIGKDMSWGRQQNYTTTTTTTVQIVQGIRLWFMPGVAEMLVDLIPQPGEARFGLDIKRTDEGLICIHSVAKGSAADRCGLGSLHEEAHASGRKLVMSRLEGKSLMPSHVSSAGLIHCCDHTEIKETLASAIDQMERVQLHLMACSNHLLPIAPKAVGATTVLRPPSGSCPPKTW</sequence>
<name>A0A6P5T9F5_PRUAV</name>
<gene>
    <name evidence="2" type="primary">LOC110765016</name>
</gene>
<proteinExistence type="predicted"/>
<protein>
    <submittedName>
        <fullName evidence="2">Uncharacterized protein LOC110765016</fullName>
    </submittedName>
</protein>
<dbReference type="Proteomes" id="UP000515124">
    <property type="component" value="Unplaced"/>
</dbReference>
<evidence type="ECO:0000313" key="1">
    <source>
        <dbReference type="Proteomes" id="UP000515124"/>
    </source>
</evidence>
<dbReference type="PANTHER" id="PTHR33984:SF10">
    <property type="entry name" value="S1 MOTIF DOMAIN-CONTAINING PROTEIN"/>
    <property type="match status" value="1"/>
</dbReference>